<reference evidence="2" key="1">
    <citation type="submission" date="2023-10" db="EMBL/GenBank/DDBJ databases">
        <title>Genome assembly of Pristionchus species.</title>
        <authorList>
            <person name="Yoshida K."/>
            <person name="Sommer R.J."/>
        </authorList>
    </citation>
    <scope>NUCLEOTIDE SEQUENCE</scope>
    <source>
        <strain evidence="2">RS0144</strain>
    </source>
</reference>
<evidence type="ECO:0000313" key="3">
    <source>
        <dbReference type="Proteomes" id="UP001432027"/>
    </source>
</evidence>
<keyword evidence="1" id="KW-0472">Membrane</keyword>
<keyword evidence="3" id="KW-1185">Reference proteome</keyword>
<dbReference type="EMBL" id="BTSX01000005">
    <property type="protein sequence ID" value="GMS99490.1"/>
    <property type="molecule type" value="Genomic_DNA"/>
</dbReference>
<evidence type="ECO:0000256" key="1">
    <source>
        <dbReference type="SAM" id="Phobius"/>
    </source>
</evidence>
<comment type="caution">
    <text evidence="2">The sequence shown here is derived from an EMBL/GenBank/DDBJ whole genome shotgun (WGS) entry which is preliminary data.</text>
</comment>
<feature type="transmembrane region" description="Helical" evidence="1">
    <location>
        <begin position="103"/>
        <end position="130"/>
    </location>
</feature>
<dbReference type="Proteomes" id="UP001432027">
    <property type="component" value="Unassembled WGS sequence"/>
</dbReference>
<proteinExistence type="predicted"/>
<keyword evidence="1" id="KW-0812">Transmembrane</keyword>
<sequence>WQEEFLQLQLYDPPTGCKVRAVNLIAPTQYSPNYYKFESTFFYFLLPKRLPHRLRNAINFVANAVFQADQRDGRLLHSSVNARSFVDITPQQPPLAEYAPLSLYSIGVIVLIVLLLQFCAIVLFVLEIVFHPMRSEELL</sequence>
<accession>A0AAV5TY70</accession>
<evidence type="ECO:0000313" key="2">
    <source>
        <dbReference type="EMBL" id="GMS99490.1"/>
    </source>
</evidence>
<feature type="non-terminal residue" evidence="2">
    <location>
        <position position="139"/>
    </location>
</feature>
<keyword evidence="1" id="KW-1133">Transmembrane helix</keyword>
<name>A0AAV5TY70_9BILA</name>
<protein>
    <submittedName>
        <fullName evidence="2">Uncharacterized protein</fullName>
    </submittedName>
</protein>
<organism evidence="2 3">
    <name type="scientific">Pristionchus entomophagus</name>
    <dbReference type="NCBI Taxonomy" id="358040"/>
    <lineage>
        <taxon>Eukaryota</taxon>
        <taxon>Metazoa</taxon>
        <taxon>Ecdysozoa</taxon>
        <taxon>Nematoda</taxon>
        <taxon>Chromadorea</taxon>
        <taxon>Rhabditida</taxon>
        <taxon>Rhabditina</taxon>
        <taxon>Diplogasteromorpha</taxon>
        <taxon>Diplogasteroidea</taxon>
        <taxon>Neodiplogasteridae</taxon>
        <taxon>Pristionchus</taxon>
    </lineage>
</organism>
<feature type="non-terminal residue" evidence="2">
    <location>
        <position position="1"/>
    </location>
</feature>
<dbReference type="AlphaFoldDB" id="A0AAV5TY70"/>
<gene>
    <name evidence="2" type="ORF">PENTCL1PPCAC_21665</name>
</gene>